<reference evidence="2" key="1">
    <citation type="submission" date="2016-11" db="EMBL/GenBank/DDBJ databases">
        <title>The genome of Nicotiana attenuata.</title>
        <authorList>
            <person name="Xu S."/>
            <person name="Brockmoeller T."/>
            <person name="Gaquerel E."/>
            <person name="Navarro A."/>
            <person name="Kuhl H."/>
            <person name="Gase K."/>
            <person name="Ling Z."/>
            <person name="Zhou W."/>
            <person name="Kreitzer C."/>
            <person name="Stanke M."/>
            <person name="Tang H."/>
            <person name="Lyons E."/>
            <person name="Pandey P."/>
            <person name="Pandey S.P."/>
            <person name="Timmermann B."/>
            <person name="Baldwin I.T."/>
        </authorList>
    </citation>
    <scope>NUCLEOTIDE SEQUENCE [LARGE SCALE GENOMIC DNA]</scope>
    <source>
        <strain evidence="2">UT</strain>
    </source>
</reference>
<dbReference type="AlphaFoldDB" id="A0A1J6INZ9"/>
<evidence type="ECO:0000256" key="1">
    <source>
        <dbReference type="SAM" id="SignalP"/>
    </source>
</evidence>
<evidence type="ECO:0000313" key="3">
    <source>
        <dbReference type="Proteomes" id="UP000187609"/>
    </source>
</evidence>
<name>A0A1J6INZ9_NICAT</name>
<feature type="signal peptide" evidence="1">
    <location>
        <begin position="1"/>
        <end position="25"/>
    </location>
</feature>
<organism evidence="2 3">
    <name type="scientific">Nicotiana attenuata</name>
    <name type="common">Coyote tobacco</name>
    <dbReference type="NCBI Taxonomy" id="49451"/>
    <lineage>
        <taxon>Eukaryota</taxon>
        <taxon>Viridiplantae</taxon>
        <taxon>Streptophyta</taxon>
        <taxon>Embryophyta</taxon>
        <taxon>Tracheophyta</taxon>
        <taxon>Spermatophyta</taxon>
        <taxon>Magnoliopsida</taxon>
        <taxon>eudicotyledons</taxon>
        <taxon>Gunneridae</taxon>
        <taxon>Pentapetalae</taxon>
        <taxon>asterids</taxon>
        <taxon>lamiids</taxon>
        <taxon>Solanales</taxon>
        <taxon>Solanaceae</taxon>
        <taxon>Nicotianoideae</taxon>
        <taxon>Nicotianeae</taxon>
        <taxon>Nicotiana</taxon>
    </lineage>
</organism>
<comment type="caution">
    <text evidence="2">The sequence shown here is derived from an EMBL/GenBank/DDBJ whole genome shotgun (WGS) entry which is preliminary data.</text>
</comment>
<keyword evidence="3" id="KW-1185">Reference proteome</keyword>
<gene>
    <name evidence="2" type="ORF">A4A49_61654</name>
</gene>
<evidence type="ECO:0000313" key="2">
    <source>
        <dbReference type="EMBL" id="OIT05996.1"/>
    </source>
</evidence>
<dbReference type="OMA" id="HEDGLCM"/>
<keyword evidence="1" id="KW-0732">Signal</keyword>
<protein>
    <recommendedName>
        <fullName evidence="4">S-protein homolog</fullName>
    </recommendedName>
</protein>
<proteinExistence type="predicted"/>
<evidence type="ECO:0008006" key="4">
    <source>
        <dbReference type="Google" id="ProtNLM"/>
    </source>
</evidence>
<accession>A0A1J6INZ9</accession>
<feature type="chain" id="PRO_5012543443" description="S-protein homolog" evidence="1">
    <location>
        <begin position="26"/>
        <end position="177"/>
    </location>
</feature>
<dbReference type="STRING" id="49451.A0A1J6INZ9"/>
<dbReference type="EMBL" id="MJEQ01037184">
    <property type="protein sequence ID" value="OIT05996.1"/>
    <property type="molecule type" value="Genomic_DNA"/>
</dbReference>
<dbReference type="Gramene" id="OIT05996">
    <property type="protein sequence ID" value="OIT05996"/>
    <property type="gene ID" value="A4A49_61654"/>
</dbReference>
<dbReference type="Proteomes" id="UP000187609">
    <property type="component" value="Unassembled WGS sequence"/>
</dbReference>
<sequence>MPSSSHYLVLYFFLLSFLAFSSVNSQIPVDYPIDVIVKNETPSTASARCYIHGIEIRGEIIMAPDHSAEFILSIIPEEDNTLSCDVKLGEKHGFFELFNLNNTNIYHTPNVFCYWNVHEDGLCMFVAGKCLLFKWDANSAVLPNFHQVKEKLPSTRHIATEKLRYATTGPFILKRSP</sequence>